<dbReference type="InterPro" id="IPR036102">
    <property type="entry name" value="OsmC/Ohrsf"/>
</dbReference>
<dbReference type="Pfam" id="PF02566">
    <property type="entry name" value="OsmC"/>
    <property type="match status" value="1"/>
</dbReference>
<dbReference type="KEGG" id="fop:FNB79_04480"/>
<dbReference type="OrthoDB" id="9804010at2"/>
<name>A0A516GP10_9FLAO</name>
<dbReference type="EMBL" id="CP041637">
    <property type="protein sequence ID" value="QDO93261.1"/>
    <property type="molecule type" value="Genomic_DNA"/>
</dbReference>
<proteinExistence type="predicted"/>
<evidence type="ECO:0000313" key="2">
    <source>
        <dbReference type="Proteomes" id="UP000319209"/>
    </source>
</evidence>
<dbReference type="Gene3D" id="3.30.300.20">
    <property type="match status" value="1"/>
</dbReference>
<gene>
    <name evidence="1" type="ORF">FNB79_04480</name>
</gene>
<dbReference type="PANTHER" id="PTHR34352">
    <property type="entry name" value="PROTEIN YHFA"/>
    <property type="match status" value="1"/>
</dbReference>
<dbReference type="PANTHER" id="PTHR34352:SF1">
    <property type="entry name" value="PROTEIN YHFA"/>
    <property type="match status" value="1"/>
</dbReference>
<dbReference type="SUPFAM" id="SSF82784">
    <property type="entry name" value="OsmC-like"/>
    <property type="match status" value="1"/>
</dbReference>
<dbReference type="AlphaFoldDB" id="A0A516GP10"/>
<organism evidence="1 2">
    <name type="scientific">Formosa sediminum</name>
    <dbReference type="NCBI Taxonomy" id="2594004"/>
    <lineage>
        <taxon>Bacteria</taxon>
        <taxon>Pseudomonadati</taxon>
        <taxon>Bacteroidota</taxon>
        <taxon>Flavobacteriia</taxon>
        <taxon>Flavobacteriales</taxon>
        <taxon>Flavobacteriaceae</taxon>
        <taxon>Formosa</taxon>
    </lineage>
</organism>
<evidence type="ECO:0000313" key="1">
    <source>
        <dbReference type="EMBL" id="QDO93261.1"/>
    </source>
</evidence>
<sequence>MTHLVTTQWKNNVQFESDNPSGKTVLIDLGEDNGGKGDGLRPKALMLTALAGCSGVDITPMLEKMKVDIDDFKIVIEGHLTEEHPKYYHLVTVDYHFYGTDLNETKIKRAVDLSVDKYCGVMEMFRRFADVKVRSHYHKI</sequence>
<protein>
    <submittedName>
        <fullName evidence="1">OsmC family protein</fullName>
    </submittedName>
</protein>
<keyword evidence="2" id="KW-1185">Reference proteome</keyword>
<reference evidence="1 2" key="1">
    <citation type="submission" date="2019-07" db="EMBL/GenBank/DDBJ databases">
        <title>Genome sequencing for Formosa sp. PS13.</title>
        <authorList>
            <person name="Park S.-J."/>
        </authorList>
    </citation>
    <scope>NUCLEOTIDE SEQUENCE [LARGE SCALE GENOMIC DNA]</scope>
    <source>
        <strain evidence="1 2">PS13</strain>
    </source>
</reference>
<dbReference type="Proteomes" id="UP000319209">
    <property type="component" value="Chromosome"/>
</dbReference>
<dbReference type="InterPro" id="IPR015946">
    <property type="entry name" value="KH_dom-like_a/b"/>
</dbReference>
<accession>A0A516GP10</accession>
<dbReference type="InterPro" id="IPR003718">
    <property type="entry name" value="OsmC/Ohr_fam"/>
</dbReference>
<dbReference type="RefSeq" id="WP_143380165.1">
    <property type="nucleotide sequence ID" value="NZ_CP041637.1"/>
</dbReference>